<comment type="caution">
    <text evidence="1">The sequence shown here is derived from an EMBL/GenBank/DDBJ whole genome shotgun (WGS) entry which is preliminary data.</text>
</comment>
<evidence type="ECO:0000313" key="2">
    <source>
        <dbReference type="Proteomes" id="UP001497680"/>
    </source>
</evidence>
<reference evidence="1 2" key="1">
    <citation type="journal article" date="2022" name="New Phytol.">
        <title>Ecological generalism drives hyperdiversity of secondary metabolite gene clusters in xylarialean endophytes.</title>
        <authorList>
            <person name="Franco M.E.E."/>
            <person name="Wisecaver J.H."/>
            <person name="Arnold A.E."/>
            <person name="Ju Y.M."/>
            <person name="Slot J.C."/>
            <person name="Ahrendt S."/>
            <person name="Moore L.P."/>
            <person name="Eastman K.E."/>
            <person name="Scott K."/>
            <person name="Konkel Z."/>
            <person name="Mondo S.J."/>
            <person name="Kuo A."/>
            <person name="Hayes R.D."/>
            <person name="Haridas S."/>
            <person name="Andreopoulos B."/>
            <person name="Riley R."/>
            <person name="LaButti K."/>
            <person name="Pangilinan J."/>
            <person name="Lipzen A."/>
            <person name="Amirebrahimi M."/>
            <person name="Yan J."/>
            <person name="Adam C."/>
            <person name="Keymanesh K."/>
            <person name="Ng V."/>
            <person name="Louie K."/>
            <person name="Northen T."/>
            <person name="Drula E."/>
            <person name="Henrissat B."/>
            <person name="Hsieh H.M."/>
            <person name="Youens-Clark K."/>
            <person name="Lutzoni F."/>
            <person name="Miadlikowska J."/>
            <person name="Eastwood D.C."/>
            <person name="Hamelin R.C."/>
            <person name="Grigoriev I.V."/>
            <person name="U'Ren J.M."/>
        </authorList>
    </citation>
    <scope>NUCLEOTIDE SEQUENCE [LARGE SCALE GENOMIC DNA]</scope>
    <source>
        <strain evidence="1 2">ER1909</strain>
    </source>
</reference>
<accession>A0ACC0D1S0</accession>
<keyword evidence="2" id="KW-1185">Reference proteome</keyword>
<proteinExistence type="predicted"/>
<dbReference type="EMBL" id="MU394313">
    <property type="protein sequence ID" value="KAI6086668.1"/>
    <property type="molecule type" value="Genomic_DNA"/>
</dbReference>
<evidence type="ECO:0000313" key="1">
    <source>
        <dbReference type="EMBL" id="KAI6086668.1"/>
    </source>
</evidence>
<protein>
    <submittedName>
        <fullName evidence="1">Uncharacterized protein</fullName>
    </submittedName>
</protein>
<gene>
    <name evidence="1" type="ORF">F4821DRAFT_123770</name>
</gene>
<name>A0ACC0D1S0_9PEZI</name>
<dbReference type="Proteomes" id="UP001497680">
    <property type="component" value="Unassembled WGS sequence"/>
</dbReference>
<organism evidence="1 2">
    <name type="scientific">Hypoxylon rubiginosum</name>
    <dbReference type="NCBI Taxonomy" id="110542"/>
    <lineage>
        <taxon>Eukaryota</taxon>
        <taxon>Fungi</taxon>
        <taxon>Dikarya</taxon>
        <taxon>Ascomycota</taxon>
        <taxon>Pezizomycotina</taxon>
        <taxon>Sordariomycetes</taxon>
        <taxon>Xylariomycetidae</taxon>
        <taxon>Xylariales</taxon>
        <taxon>Hypoxylaceae</taxon>
        <taxon>Hypoxylon</taxon>
    </lineage>
</organism>
<sequence>MSITNSGRRLDPKRPRNSNIPFFATADSFDSHPKPDVPSMDEKAMLPWLVQPGINSVEVYEAILQTTLNEETSLKIWVSKAGAVQCRRLQDYHWPSYISGVDYGAADEQDVSYVMLSRKESDAIWDWFQAHRLHPQPCYLLTPFDMPSMALTAVDDPHPERTEREALEELGLFRPTFPRSLLPFGVKPIATNMCDFARRIPGPDKPELHGTAVDAEVRERVEWITPFPAISPFPENAWKFGDTYFDIPSRPKV</sequence>